<accession>A0A4U9W283</accession>
<evidence type="ECO:0000259" key="1">
    <source>
        <dbReference type="Pfam" id="PF05662"/>
    </source>
</evidence>
<gene>
    <name evidence="2" type="ORF">NCTC12965_06432</name>
</gene>
<dbReference type="SUPFAM" id="SSF101967">
    <property type="entry name" value="Adhesin YadA, collagen-binding domain"/>
    <property type="match status" value="1"/>
</dbReference>
<dbReference type="AlphaFoldDB" id="A0A4U9W283"/>
<evidence type="ECO:0000313" key="2">
    <source>
        <dbReference type="EMBL" id="VTR52747.1"/>
    </source>
</evidence>
<dbReference type="InterPro" id="IPR011049">
    <property type="entry name" value="Serralysin-like_metalloprot_C"/>
</dbReference>
<feature type="domain" description="Trimeric autotransporter adhesin YadA-like stalk" evidence="1">
    <location>
        <begin position="61"/>
        <end position="99"/>
    </location>
</feature>
<sequence>MAIGTGAISHNVGDVALGAGSVTAAAVATTGATIGGNPHAFAGTAPTSTVSVGDVGAERTITNVAAGRLSDTSTDAVNGSQLKATNDQVDINTTNITNTPPILMG</sequence>
<organism evidence="2">
    <name type="scientific">Serratia fonticola</name>
    <dbReference type="NCBI Taxonomy" id="47917"/>
    <lineage>
        <taxon>Bacteria</taxon>
        <taxon>Pseudomonadati</taxon>
        <taxon>Pseudomonadota</taxon>
        <taxon>Gammaproteobacteria</taxon>
        <taxon>Enterobacterales</taxon>
        <taxon>Yersiniaceae</taxon>
        <taxon>Serratia</taxon>
    </lineage>
</organism>
<name>A0A4U9W283_SERFO</name>
<dbReference type="EMBL" id="CABEEZ010000126">
    <property type="protein sequence ID" value="VTR52747.1"/>
    <property type="molecule type" value="Genomic_DNA"/>
</dbReference>
<reference evidence="2" key="1">
    <citation type="submission" date="2019-05" db="EMBL/GenBank/DDBJ databases">
        <authorList>
            <consortium name="Pathogen Informatics"/>
        </authorList>
    </citation>
    <scope>NUCLEOTIDE SEQUENCE [LARGE SCALE GENOMIC DNA]</scope>
    <source>
        <strain evidence="2">NCTC12965</strain>
    </source>
</reference>
<proteinExistence type="predicted"/>
<dbReference type="InterPro" id="IPR008635">
    <property type="entry name" value="Coiled_stalk_dom"/>
</dbReference>
<protein>
    <submittedName>
        <fullName evidence="2">Haemagglutinin</fullName>
    </submittedName>
</protein>
<dbReference type="Gene3D" id="1.20.5.170">
    <property type="match status" value="1"/>
</dbReference>
<dbReference type="GO" id="GO:0019867">
    <property type="term" value="C:outer membrane"/>
    <property type="evidence" value="ECO:0007669"/>
    <property type="project" value="InterPro"/>
</dbReference>
<dbReference type="Gene3D" id="2.150.10.10">
    <property type="entry name" value="Serralysin-like metalloprotease, C-terminal"/>
    <property type="match status" value="1"/>
</dbReference>
<dbReference type="Pfam" id="PF05662">
    <property type="entry name" value="YadA_stalk"/>
    <property type="match status" value="1"/>
</dbReference>